<dbReference type="InterPro" id="IPR013783">
    <property type="entry name" value="Ig-like_fold"/>
</dbReference>
<dbReference type="EMBL" id="UYRR01034061">
    <property type="protein sequence ID" value="VDK60255.1"/>
    <property type="molecule type" value="Genomic_DNA"/>
</dbReference>
<dbReference type="Gene3D" id="2.60.40.10">
    <property type="entry name" value="Immunoglobulins"/>
    <property type="match status" value="1"/>
</dbReference>
<proteinExistence type="predicted"/>
<dbReference type="Proteomes" id="UP000267096">
    <property type="component" value="Unassembled WGS sequence"/>
</dbReference>
<protein>
    <submittedName>
        <fullName evidence="4">MSP domain-containing protein</fullName>
    </submittedName>
</protein>
<organism evidence="4">
    <name type="scientific">Anisakis simplex</name>
    <name type="common">Herring worm</name>
    <dbReference type="NCBI Taxonomy" id="6269"/>
    <lineage>
        <taxon>Eukaryota</taxon>
        <taxon>Metazoa</taxon>
        <taxon>Ecdysozoa</taxon>
        <taxon>Nematoda</taxon>
        <taxon>Chromadorea</taxon>
        <taxon>Rhabditida</taxon>
        <taxon>Spirurina</taxon>
        <taxon>Ascaridomorpha</taxon>
        <taxon>Ascaridoidea</taxon>
        <taxon>Anisakidae</taxon>
        <taxon>Anisakis</taxon>
        <taxon>Anisakis simplex complex</taxon>
    </lineage>
</organism>
<name>A0A0M3KAI2_ANISI</name>
<dbReference type="InterPro" id="IPR008962">
    <property type="entry name" value="PapD-like_sf"/>
</dbReference>
<evidence type="ECO:0000313" key="2">
    <source>
        <dbReference type="EMBL" id="VDK60255.1"/>
    </source>
</evidence>
<reference evidence="4" key="1">
    <citation type="submission" date="2017-02" db="UniProtKB">
        <authorList>
            <consortium name="WormBaseParasite"/>
        </authorList>
    </citation>
    <scope>IDENTIFICATION</scope>
</reference>
<dbReference type="AlphaFoldDB" id="A0A0M3KAI2"/>
<keyword evidence="3" id="KW-1185">Reference proteome</keyword>
<gene>
    <name evidence="2" type="ORF">ASIM_LOCUS17382</name>
</gene>
<dbReference type="OrthoDB" id="5870238at2759"/>
<dbReference type="SUPFAM" id="SSF49354">
    <property type="entry name" value="PapD-like"/>
    <property type="match status" value="1"/>
</dbReference>
<sequence>MPASLTITPAVMQVSTKGGRFKHRLKCVGDQRVVFKVKLKARYYNFYKPGKIGHDYLVIQYIIAPSGYDPREPFVKGAEIGRLIFKIVAVEGEPIKLEETTFKGELVTDHGQEWDKPEKSKVASAGEDINKVKTMKLNPVAEPAKEEDELEELKAAKTMRAAPTTDKADEVNDFDRCKTMKAGPVAPADDFDRCKTMRANALVPMEESIIEREFEEKMNTAIHEDVGDQKTGIEAKRTTGKSYKGAI</sequence>
<evidence type="ECO:0000256" key="1">
    <source>
        <dbReference type="SAM" id="MobiDB-lite"/>
    </source>
</evidence>
<reference evidence="2 3" key="2">
    <citation type="submission" date="2018-11" db="EMBL/GenBank/DDBJ databases">
        <authorList>
            <consortium name="Pathogen Informatics"/>
        </authorList>
    </citation>
    <scope>NUCLEOTIDE SEQUENCE [LARGE SCALE GENOMIC DNA]</scope>
</reference>
<accession>A0A0M3KAI2</accession>
<dbReference type="WBParaSite" id="ASIM_0001797801-mRNA-1">
    <property type="protein sequence ID" value="ASIM_0001797801-mRNA-1"/>
    <property type="gene ID" value="ASIM_0001797801"/>
</dbReference>
<evidence type="ECO:0000313" key="4">
    <source>
        <dbReference type="WBParaSite" id="ASIM_0001797801-mRNA-1"/>
    </source>
</evidence>
<evidence type="ECO:0000313" key="3">
    <source>
        <dbReference type="Proteomes" id="UP000267096"/>
    </source>
</evidence>
<feature type="region of interest" description="Disordered" evidence="1">
    <location>
        <begin position="222"/>
        <end position="247"/>
    </location>
</feature>
<feature type="compositionally biased region" description="Basic and acidic residues" evidence="1">
    <location>
        <begin position="222"/>
        <end position="237"/>
    </location>
</feature>